<organism evidence="6 7">
    <name type="scientific">Dermatophagoides farinae</name>
    <name type="common">American house dust mite</name>
    <dbReference type="NCBI Taxonomy" id="6954"/>
    <lineage>
        <taxon>Eukaryota</taxon>
        <taxon>Metazoa</taxon>
        <taxon>Ecdysozoa</taxon>
        <taxon>Arthropoda</taxon>
        <taxon>Chelicerata</taxon>
        <taxon>Arachnida</taxon>
        <taxon>Acari</taxon>
        <taxon>Acariformes</taxon>
        <taxon>Sarcoptiformes</taxon>
        <taxon>Astigmata</taxon>
        <taxon>Psoroptidia</taxon>
        <taxon>Analgoidea</taxon>
        <taxon>Pyroglyphidae</taxon>
        <taxon>Dermatophagoidinae</taxon>
        <taxon>Dermatophagoides</taxon>
    </lineage>
</organism>
<dbReference type="InterPro" id="IPR036259">
    <property type="entry name" value="MFS_trans_sf"/>
</dbReference>
<evidence type="ECO:0000256" key="4">
    <source>
        <dbReference type="ARBA" id="ARBA00023136"/>
    </source>
</evidence>
<dbReference type="Gene3D" id="1.20.1250.20">
    <property type="entry name" value="MFS general substrate transporter like domains"/>
    <property type="match status" value="1"/>
</dbReference>
<feature type="transmembrane region" description="Helical" evidence="5">
    <location>
        <begin position="112"/>
        <end position="133"/>
    </location>
</feature>
<evidence type="ECO:0000256" key="1">
    <source>
        <dbReference type="ARBA" id="ARBA00004141"/>
    </source>
</evidence>
<evidence type="ECO:0000313" key="7">
    <source>
        <dbReference type="Proteomes" id="UP000790347"/>
    </source>
</evidence>
<name>A0A922L6P7_DERFA</name>
<feature type="transmembrane region" description="Helical" evidence="5">
    <location>
        <begin position="447"/>
        <end position="469"/>
    </location>
</feature>
<feature type="transmembrane region" description="Helical" evidence="5">
    <location>
        <begin position="139"/>
        <end position="168"/>
    </location>
</feature>
<keyword evidence="2 5" id="KW-0812">Transmembrane</keyword>
<dbReference type="Proteomes" id="UP000790347">
    <property type="component" value="Unassembled WGS sequence"/>
</dbReference>
<feature type="transmembrane region" description="Helical" evidence="5">
    <location>
        <begin position="82"/>
        <end position="100"/>
    </location>
</feature>
<reference evidence="6" key="1">
    <citation type="submission" date="2013-05" db="EMBL/GenBank/DDBJ databases">
        <authorList>
            <person name="Yim A.K.Y."/>
            <person name="Chan T.F."/>
            <person name="Ji K.M."/>
            <person name="Liu X.Y."/>
            <person name="Zhou J.W."/>
            <person name="Li R.Q."/>
            <person name="Yang K.Y."/>
            <person name="Li J."/>
            <person name="Li M."/>
            <person name="Law P.T.W."/>
            <person name="Wu Y.L."/>
            <person name="Cai Z.L."/>
            <person name="Qin H."/>
            <person name="Bao Y."/>
            <person name="Leung R.K.K."/>
            <person name="Ng P.K.S."/>
            <person name="Zou J."/>
            <person name="Zhong X.J."/>
            <person name="Ran P.X."/>
            <person name="Zhong N.S."/>
            <person name="Liu Z.G."/>
            <person name="Tsui S.K.W."/>
        </authorList>
    </citation>
    <scope>NUCLEOTIDE SEQUENCE</scope>
    <source>
        <strain evidence="6">Derf</strain>
        <tissue evidence="6">Whole organism</tissue>
    </source>
</reference>
<evidence type="ECO:0000256" key="2">
    <source>
        <dbReference type="ARBA" id="ARBA00022692"/>
    </source>
</evidence>
<keyword evidence="3 5" id="KW-1133">Transmembrane helix</keyword>
<dbReference type="AlphaFoldDB" id="A0A922L6P7"/>
<feature type="transmembrane region" description="Helical" evidence="5">
    <location>
        <begin position="318"/>
        <end position="342"/>
    </location>
</feature>
<dbReference type="GO" id="GO:0022857">
    <property type="term" value="F:transmembrane transporter activity"/>
    <property type="evidence" value="ECO:0007669"/>
    <property type="project" value="TreeGrafter"/>
</dbReference>
<protein>
    <submittedName>
        <fullName evidence="6">Uncharacterized protein</fullName>
    </submittedName>
</protein>
<dbReference type="PANTHER" id="PTHR23507">
    <property type="entry name" value="ZGC:174356"/>
    <property type="match status" value="1"/>
</dbReference>
<gene>
    <name evidence="6" type="ORF">DERF_008143</name>
</gene>
<dbReference type="SUPFAM" id="SSF103473">
    <property type="entry name" value="MFS general substrate transporter"/>
    <property type="match status" value="1"/>
</dbReference>
<accession>A0A922L6P7</accession>
<feature type="transmembrane region" description="Helical" evidence="5">
    <location>
        <begin position="481"/>
        <end position="503"/>
    </location>
</feature>
<sequence>MLQGTNIIQTFQIEIFVFIFTLASTIEDVTVQLAAQDKFCMHRLNSTRICSQLSSIDQQWHSSDVLLIIKDEVLVQVTMFNFYQTIIATIPLLFTSLFISSWADRHRKSAKILLSITTFMCTMESLFLLINVINFHWNVYIMLISFTLLPMVGGTQVVAMTVIAYLTIVSDSQQRIKRFAIIELIAIVAGPLGVLIGGLLIREDLLPPSAWAHRNGQLHNYHYVILVALFCKAFTLIYVLLTKFRKRPKCNRNVAHESDPLIVTNKPNNKEKKKMKKKKSTTHRARKYVQSVGDIFVIRNISESFQVCYRRRRNQRHVFIWMLMIAMTLVTMTRVSLGTILFQFVQKVYYWDASLYSTFNAILYITTHVFGLMVATPTLTNLLHLSDSSILVIGLLSIMAQNFIRGTIINVTAFCLSYLFGSLTSLVSVSIRAKLSKLIASDEQYRLFGMLTMMEAISPLLGVSIYTQIFNQTISIYPGFVFQFSCFILLLPIVITTFITFYLPTHHQNDDDDDDNNVVSQTTMNNVVNEHCVDDNESDDDKQPMC</sequence>
<reference evidence="6" key="2">
    <citation type="journal article" date="2022" name="Res Sq">
        <title>Comparative Genomics Reveals Insights into the Divergent Evolution of Astigmatic Mites and Household Pest Adaptations.</title>
        <authorList>
            <person name="Xiong Q."/>
            <person name="Wan A.T.-Y."/>
            <person name="Liu X.-Y."/>
            <person name="Fung C.S.-H."/>
            <person name="Xiao X."/>
            <person name="Malainual N."/>
            <person name="Hou J."/>
            <person name="Wang L."/>
            <person name="Wang M."/>
            <person name="Yang K."/>
            <person name="Cui Y."/>
            <person name="Leung E."/>
            <person name="Nong W."/>
            <person name="Shin S.-K."/>
            <person name="Au S."/>
            <person name="Jeong K.Y."/>
            <person name="Chew F.T."/>
            <person name="Hui J."/>
            <person name="Leung T.F."/>
            <person name="Tungtrongchitr A."/>
            <person name="Zhong N."/>
            <person name="Liu Z."/>
            <person name="Tsui S."/>
        </authorList>
    </citation>
    <scope>NUCLEOTIDE SEQUENCE</scope>
    <source>
        <strain evidence="6">Derf</strain>
        <tissue evidence="6">Whole organism</tissue>
    </source>
</reference>
<feature type="transmembrane region" description="Helical" evidence="5">
    <location>
        <begin position="407"/>
        <end position="427"/>
    </location>
</feature>
<feature type="transmembrane region" description="Helical" evidence="5">
    <location>
        <begin position="354"/>
        <end position="375"/>
    </location>
</feature>
<feature type="transmembrane region" description="Helical" evidence="5">
    <location>
        <begin position="221"/>
        <end position="241"/>
    </location>
</feature>
<comment type="caution">
    <text evidence="6">The sequence shown here is derived from an EMBL/GenBank/DDBJ whole genome shotgun (WGS) entry which is preliminary data.</text>
</comment>
<evidence type="ECO:0000256" key="5">
    <source>
        <dbReference type="SAM" id="Phobius"/>
    </source>
</evidence>
<dbReference type="GO" id="GO:0016020">
    <property type="term" value="C:membrane"/>
    <property type="evidence" value="ECO:0007669"/>
    <property type="project" value="UniProtKB-SubCell"/>
</dbReference>
<comment type="subcellular location">
    <subcellularLocation>
        <location evidence="1">Membrane</location>
        <topology evidence="1">Multi-pass membrane protein</topology>
    </subcellularLocation>
</comment>
<evidence type="ECO:0000256" key="3">
    <source>
        <dbReference type="ARBA" id="ARBA00022989"/>
    </source>
</evidence>
<dbReference type="PANTHER" id="PTHR23507:SF1">
    <property type="entry name" value="FI18259P1-RELATED"/>
    <property type="match status" value="1"/>
</dbReference>
<keyword evidence="7" id="KW-1185">Reference proteome</keyword>
<dbReference type="EMBL" id="ASGP02000003">
    <property type="protein sequence ID" value="KAH9517469.1"/>
    <property type="molecule type" value="Genomic_DNA"/>
</dbReference>
<feature type="transmembrane region" description="Helical" evidence="5">
    <location>
        <begin position="180"/>
        <end position="201"/>
    </location>
</feature>
<keyword evidence="4 5" id="KW-0472">Membrane</keyword>
<proteinExistence type="predicted"/>
<feature type="transmembrane region" description="Helical" evidence="5">
    <location>
        <begin position="382"/>
        <end position="401"/>
    </location>
</feature>
<evidence type="ECO:0000313" key="6">
    <source>
        <dbReference type="EMBL" id="KAH9517469.1"/>
    </source>
</evidence>